<dbReference type="GO" id="GO:0031071">
    <property type="term" value="F:cysteine desulfurase activity"/>
    <property type="evidence" value="ECO:0007669"/>
    <property type="project" value="UniProtKB-EC"/>
</dbReference>
<comment type="similarity">
    <text evidence="2">Belongs to the class-V pyridoxal-phosphate-dependent aminotransferase family. Csd subfamily.</text>
</comment>
<dbReference type="Gene3D" id="3.40.640.10">
    <property type="entry name" value="Type I PLP-dependent aspartate aminotransferase-like (Major domain)"/>
    <property type="match status" value="1"/>
</dbReference>
<reference evidence="8" key="1">
    <citation type="submission" date="2018-05" db="EMBL/GenBank/DDBJ databases">
        <authorList>
            <person name="Lanie J.A."/>
            <person name="Ng W.-L."/>
            <person name="Kazmierczak K.M."/>
            <person name="Andrzejewski T.M."/>
            <person name="Davidsen T.M."/>
            <person name="Wayne K.J."/>
            <person name="Tettelin H."/>
            <person name="Glass J.I."/>
            <person name="Rusch D."/>
            <person name="Podicherti R."/>
            <person name="Tsui H.-C.T."/>
            <person name="Winkler M.E."/>
        </authorList>
    </citation>
    <scope>NUCLEOTIDE SEQUENCE</scope>
</reference>
<dbReference type="EC" id="2.8.1.7" evidence="3"/>
<keyword evidence="5" id="KW-0663">Pyridoxal phosphate</keyword>
<comment type="cofactor">
    <cofactor evidence="1">
        <name>pyridoxal 5'-phosphate</name>
        <dbReference type="ChEBI" id="CHEBI:597326"/>
    </cofactor>
</comment>
<dbReference type="PANTHER" id="PTHR43586:SF8">
    <property type="entry name" value="CYSTEINE DESULFURASE 1, CHLOROPLASTIC"/>
    <property type="match status" value="1"/>
</dbReference>
<evidence type="ECO:0000256" key="3">
    <source>
        <dbReference type="ARBA" id="ARBA00012239"/>
    </source>
</evidence>
<dbReference type="EMBL" id="UINC01064704">
    <property type="protein sequence ID" value="SVB93621.1"/>
    <property type="molecule type" value="Genomic_DNA"/>
</dbReference>
<dbReference type="AlphaFoldDB" id="A0A382I4I8"/>
<protein>
    <recommendedName>
        <fullName evidence="3">cysteine desulfurase</fullName>
        <ecNumber evidence="3">2.8.1.7</ecNumber>
    </recommendedName>
</protein>
<dbReference type="NCBIfam" id="TIGR01979">
    <property type="entry name" value="sufS"/>
    <property type="match status" value="1"/>
</dbReference>
<evidence type="ECO:0000313" key="8">
    <source>
        <dbReference type="EMBL" id="SVB93621.1"/>
    </source>
</evidence>
<dbReference type="GO" id="GO:0006534">
    <property type="term" value="P:cysteine metabolic process"/>
    <property type="evidence" value="ECO:0007669"/>
    <property type="project" value="InterPro"/>
</dbReference>
<dbReference type="InterPro" id="IPR000192">
    <property type="entry name" value="Aminotrans_V_dom"/>
</dbReference>
<evidence type="ECO:0000256" key="5">
    <source>
        <dbReference type="ARBA" id="ARBA00022898"/>
    </source>
</evidence>
<name>A0A382I4I8_9ZZZZ</name>
<feature type="domain" description="Aminotransferase class V" evidence="7">
    <location>
        <begin position="19"/>
        <end position="388"/>
    </location>
</feature>
<gene>
    <name evidence="8" type="ORF">METZ01_LOCUS246475</name>
</gene>
<dbReference type="Gene3D" id="3.90.1150.10">
    <property type="entry name" value="Aspartate Aminotransferase, domain 1"/>
    <property type="match status" value="1"/>
</dbReference>
<dbReference type="InterPro" id="IPR015421">
    <property type="entry name" value="PyrdxlP-dep_Trfase_major"/>
</dbReference>
<organism evidence="8">
    <name type="scientific">marine metagenome</name>
    <dbReference type="NCBI Taxonomy" id="408172"/>
    <lineage>
        <taxon>unclassified sequences</taxon>
        <taxon>metagenomes</taxon>
        <taxon>ecological metagenomes</taxon>
    </lineage>
</organism>
<keyword evidence="4" id="KW-0808">Transferase</keyword>
<dbReference type="PANTHER" id="PTHR43586">
    <property type="entry name" value="CYSTEINE DESULFURASE"/>
    <property type="match status" value="1"/>
</dbReference>
<evidence type="ECO:0000259" key="7">
    <source>
        <dbReference type="Pfam" id="PF00266"/>
    </source>
</evidence>
<dbReference type="SUPFAM" id="SSF53383">
    <property type="entry name" value="PLP-dependent transferases"/>
    <property type="match status" value="1"/>
</dbReference>
<dbReference type="Pfam" id="PF00266">
    <property type="entry name" value="Aminotran_5"/>
    <property type="match status" value="1"/>
</dbReference>
<dbReference type="PIRSF" id="PIRSF005572">
    <property type="entry name" value="NifS"/>
    <property type="match status" value="1"/>
</dbReference>
<proteinExistence type="inferred from homology"/>
<dbReference type="GO" id="GO:0030170">
    <property type="term" value="F:pyridoxal phosphate binding"/>
    <property type="evidence" value="ECO:0007669"/>
    <property type="project" value="InterPro"/>
</dbReference>
<dbReference type="InterPro" id="IPR016454">
    <property type="entry name" value="Cysteine_dSase"/>
</dbReference>
<dbReference type="InterPro" id="IPR015424">
    <property type="entry name" value="PyrdxlP-dep_Trfase"/>
</dbReference>
<accession>A0A382I4I8</accession>
<dbReference type="InterPro" id="IPR015422">
    <property type="entry name" value="PyrdxlP-dep_Trfase_small"/>
</dbReference>
<evidence type="ECO:0000256" key="6">
    <source>
        <dbReference type="ARBA" id="ARBA00050776"/>
    </source>
</evidence>
<dbReference type="CDD" id="cd06453">
    <property type="entry name" value="SufS_like"/>
    <property type="match status" value="1"/>
</dbReference>
<dbReference type="InterPro" id="IPR010970">
    <property type="entry name" value="Cys_dSase_SufS"/>
</dbReference>
<evidence type="ECO:0000256" key="1">
    <source>
        <dbReference type="ARBA" id="ARBA00001933"/>
    </source>
</evidence>
<evidence type="ECO:0000256" key="2">
    <source>
        <dbReference type="ARBA" id="ARBA00010447"/>
    </source>
</evidence>
<comment type="catalytic activity">
    <reaction evidence="6">
        <text>(sulfur carrier)-H + L-cysteine = (sulfur carrier)-SH + L-alanine</text>
        <dbReference type="Rhea" id="RHEA:43892"/>
        <dbReference type="Rhea" id="RHEA-COMP:14737"/>
        <dbReference type="Rhea" id="RHEA-COMP:14739"/>
        <dbReference type="ChEBI" id="CHEBI:29917"/>
        <dbReference type="ChEBI" id="CHEBI:35235"/>
        <dbReference type="ChEBI" id="CHEBI:57972"/>
        <dbReference type="ChEBI" id="CHEBI:64428"/>
        <dbReference type="EC" id="2.8.1.7"/>
    </reaction>
</comment>
<evidence type="ECO:0000256" key="4">
    <source>
        <dbReference type="ARBA" id="ARBA00022679"/>
    </source>
</evidence>
<sequence>MFENIKSKFPVFIKKPNLVFLDTAASALKVDDMIKAVNNCYSFEYSNIHRGVYDLSAKLTQKFEDSRNNISDFILSPSYENIIFTKSATEAINLVANSITQDFIKEGDEIIISHLEHHANIVPWHIAQKLHKFKLVPVDINDIGEINYKDLLEKVNSKTKLISLTHMSNVTGAITDFEKINDIRNKFDIPLLIDGCQFTPHHELNIKELNPDFYVFSAHKLYGPSGLGILYMQDKWLEILGPYQGGGSMIENVNILDTTYAQGNQKFEAGTPPIAQVIGFSAAIDFLKSLDMKKVFSYECELHDYTLEKLKSINDFKIYGNSKNKGSLISFNIEGLHHNDVALLLNQKNIAIRSGHHCAQPLMKKLNITGSARASFGVYNNKEDVNYFVESIKDIKNFIK</sequence>